<dbReference type="InterPro" id="IPR056884">
    <property type="entry name" value="NPHP3-like_N"/>
</dbReference>
<dbReference type="InterPro" id="IPR027417">
    <property type="entry name" value="P-loop_NTPase"/>
</dbReference>
<evidence type="ECO:0000313" key="4">
    <source>
        <dbReference type="EMBL" id="CAG7957123.1"/>
    </source>
</evidence>
<feature type="repeat" description="ANK" evidence="2">
    <location>
        <begin position="799"/>
        <end position="831"/>
    </location>
</feature>
<dbReference type="PROSITE" id="PS50297">
    <property type="entry name" value="ANK_REP_REGION"/>
    <property type="match status" value="6"/>
</dbReference>
<protein>
    <recommendedName>
        <fullName evidence="3">Nephrocystin 3-like N-terminal domain-containing protein</fullName>
    </recommendedName>
</protein>
<reference evidence="4" key="1">
    <citation type="submission" date="2021-07" db="EMBL/GenBank/DDBJ databases">
        <authorList>
            <person name="Branca A.L. A."/>
        </authorList>
    </citation>
    <scope>NUCLEOTIDE SEQUENCE</scope>
</reference>
<sequence>MLSTGLTELSSSLTDARKDINAILSQLEEDTQIHFLNLISSIKHHDHHQNVTERRTNDTGSWLLETEEFDQWNKQSTSGVFWLEGTAGTGKTFLTSRVIDELRPSREGSRRYDGFAFFYCNHNEQNRIGLKSILMSFVRQLSTVAGHPSSMRDDLRVVCQAADKENSSLSLEDSKNQIMKSVNLYHQTILVLDALDECETDTRRQLIKFFAALVSQCDKTLKVFISSRPDDQSHAKLPHLVTFNLHQSGNKDDIERFLNVKLNELESERDVFKRKRSAIINELLEKSGGMFQWVALQIDQIAECVTLKAVQDRLSKLPEGIEAAYQEIYDNIERRHGKFEQEIAIRAFLWVVAACKPLTGQEILDAVSFNPDGNDIPRERVLDKKELSILCRNFLLEDSQGLWRFSHFSVVEYLRDRQQCNLGKAHLLAAKTCLIVLNSASQWEKSSDSGSSLSVSHEDCLDPPYNFSTYAGAFWMVHSKKAQDVEGLDFTTLTSHLESFLGRPDESSPQYRRWFQKLDNHKRQWFNADSHPNFTCQRYETRYALEQNLSPQSCSAPAACYFSLFSVLEDWWEDVDLVSDHAWMCDSGLAQTAALVGCLPIYEWISKKRGDLSSTAPDNYYNGSFTIACSEGHFELVTWLVRNGTEADEECHIYQKRNPLTAAALSGHYDIVKYLIEQAKADPNLKNDDNVDGLGTALAAASYIESFEVAELLTKKGAHVNLLFPGANHGSALAAASRGGKIEIVELLINKGADVNLLLPGGDHGSALAAASYGGNIETVELLINKGADVNLLLPGGDHGSALAAAASYGGNIETVELLINKGADVNLLLSDGNDGSALAAASFLGPIEIVELLINKGADLNLLLPNGICGSALATASFGGNIEVVELLIKKGADLNLLLPNGICGSALAAASHRGHIEIVELLINKGADVNLLLPSGKYGSALAAASQLGNVDCVRTLLASGADVNMKLRNGTWIHALQAAVAEILPGIDRFDLRWRSTAQVECDKLETTNLLRSHGASE</sequence>
<dbReference type="PANTHER" id="PTHR10039:SF16">
    <property type="entry name" value="GPI INOSITOL-DEACYLASE"/>
    <property type="match status" value="1"/>
</dbReference>
<feature type="repeat" description="ANK" evidence="2">
    <location>
        <begin position="763"/>
        <end position="791"/>
    </location>
</feature>
<feature type="repeat" description="ANK" evidence="2">
    <location>
        <begin position="907"/>
        <end position="932"/>
    </location>
</feature>
<dbReference type="OrthoDB" id="7464126at2759"/>
<feature type="repeat" description="ANK" evidence="2">
    <location>
        <begin position="834"/>
        <end position="862"/>
    </location>
</feature>
<evidence type="ECO:0000256" key="1">
    <source>
        <dbReference type="ARBA" id="ARBA00022737"/>
    </source>
</evidence>
<dbReference type="SMART" id="SM00248">
    <property type="entry name" value="ANK"/>
    <property type="match status" value="10"/>
</dbReference>
<dbReference type="Pfam" id="PF00023">
    <property type="entry name" value="Ank"/>
    <property type="match status" value="1"/>
</dbReference>
<dbReference type="SUPFAM" id="SSF52540">
    <property type="entry name" value="P-loop containing nucleoside triphosphate hydrolases"/>
    <property type="match status" value="1"/>
</dbReference>
<dbReference type="Gene3D" id="1.25.40.20">
    <property type="entry name" value="Ankyrin repeat-containing domain"/>
    <property type="match status" value="3"/>
</dbReference>
<keyword evidence="2" id="KW-0040">ANK repeat</keyword>
<dbReference type="Gene3D" id="3.40.50.300">
    <property type="entry name" value="P-loop containing nucleotide triphosphate hydrolases"/>
    <property type="match status" value="1"/>
</dbReference>
<evidence type="ECO:0000256" key="2">
    <source>
        <dbReference type="PROSITE-ProRule" id="PRU00023"/>
    </source>
</evidence>
<dbReference type="PROSITE" id="PS50088">
    <property type="entry name" value="ANK_REPEAT"/>
    <property type="match status" value="7"/>
</dbReference>
<keyword evidence="5" id="KW-1185">Reference proteome</keyword>
<feature type="repeat" description="ANK" evidence="2">
    <location>
        <begin position="728"/>
        <end position="756"/>
    </location>
</feature>
<dbReference type="Pfam" id="PF12796">
    <property type="entry name" value="Ank_2"/>
    <property type="match status" value="3"/>
</dbReference>
<feature type="repeat" description="ANK" evidence="2">
    <location>
        <begin position="872"/>
        <end position="897"/>
    </location>
</feature>
<organism evidence="4 5">
    <name type="scientific">Penicillium olsonii</name>
    <dbReference type="NCBI Taxonomy" id="99116"/>
    <lineage>
        <taxon>Eukaryota</taxon>
        <taxon>Fungi</taxon>
        <taxon>Dikarya</taxon>
        <taxon>Ascomycota</taxon>
        <taxon>Pezizomycotina</taxon>
        <taxon>Eurotiomycetes</taxon>
        <taxon>Eurotiomycetidae</taxon>
        <taxon>Eurotiales</taxon>
        <taxon>Aspergillaceae</taxon>
        <taxon>Penicillium</taxon>
    </lineage>
</organism>
<dbReference type="Proteomes" id="UP001153618">
    <property type="component" value="Unassembled WGS sequence"/>
</dbReference>
<accession>A0A9W4MJ01</accession>
<keyword evidence="1" id="KW-0677">Repeat</keyword>
<evidence type="ECO:0000259" key="3">
    <source>
        <dbReference type="Pfam" id="PF24883"/>
    </source>
</evidence>
<comment type="caution">
    <text evidence="4">The sequence shown here is derived from an EMBL/GenBank/DDBJ whole genome shotgun (WGS) entry which is preliminary data.</text>
</comment>
<feature type="domain" description="Nephrocystin 3-like N-terminal" evidence="3">
    <location>
        <begin position="58"/>
        <end position="228"/>
    </location>
</feature>
<proteinExistence type="predicted"/>
<dbReference type="PANTHER" id="PTHR10039">
    <property type="entry name" value="AMELOGENIN"/>
    <property type="match status" value="1"/>
</dbReference>
<name>A0A9W4MJ01_PENOL</name>
<dbReference type="InterPro" id="IPR036770">
    <property type="entry name" value="Ankyrin_rpt-contain_sf"/>
</dbReference>
<dbReference type="EMBL" id="CAJVOS010000008">
    <property type="protein sequence ID" value="CAG7957123.1"/>
    <property type="molecule type" value="Genomic_DNA"/>
</dbReference>
<dbReference type="Pfam" id="PF24883">
    <property type="entry name" value="NPHP3_N"/>
    <property type="match status" value="1"/>
</dbReference>
<dbReference type="InterPro" id="IPR002110">
    <property type="entry name" value="Ankyrin_rpt"/>
</dbReference>
<feature type="repeat" description="ANK" evidence="2">
    <location>
        <begin position="939"/>
        <end position="971"/>
    </location>
</feature>
<dbReference type="AlphaFoldDB" id="A0A9W4MJ01"/>
<dbReference type="SUPFAM" id="SSF48403">
    <property type="entry name" value="Ankyrin repeat"/>
    <property type="match status" value="1"/>
</dbReference>
<gene>
    <name evidence="4" type="ORF">POLS_LOCUS636</name>
</gene>
<evidence type="ECO:0000313" key="5">
    <source>
        <dbReference type="Proteomes" id="UP001153618"/>
    </source>
</evidence>